<dbReference type="PANTHER" id="PTHR10270">
    <property type="entry name" value="SOX TRANSCRIPTION FACTOR"/>
    <property type="match status" value="1"/>
</dbReference>
<keyword evidence="2" id="KW-0804">Transcription</keyword>
<feature type="compositionally biased region" description="Polar residues" evidence="4">
    <location>
        <begin position="63"/>
        <end position="74"/>
    </location>
</feature>
<dbReference type="InterPro" id="IPR036910">
    <property type="entry name" value="HMG_box_dom_sf"/>
</dbReference>
<comment type="caution">
    <text evidence="6">The sequence shown here is derived from an EMBL/GenBank/DDBJ whole genome shotgun (WGS) entry which is preliminary data.</text>
</comment>
<feature type="compositionally biased region" description="Low complexity" evidence="4">
    <location>
        <begin position="481"/>
        <end position="491"/>
    </location>
</feature>
<name>A0A8H7DMD0_PLEOS</name>
<feature type="region of interest" description="Disordered" evidence="4">
    <location>
        <begin position="29"/>
        <end position="78"/>
    </location>
</feature>
<reference evidence="6" key="1">
    <citation type="submission" date="2019-07" db="EMBL/GenBank/DDBJ databases">
        <authorList>
            <person name="Palmer J.M."/>
        </authorList>
    </citation>
    <scope>NUCLEOTIDE SEQUENCE</scope>
    <source>
        <strain evidence="6">PC9</strain>
    </source>
</reference>
<keyword evidence="3" id="KW-0539">Nucleus</keyword>
<dbReference type="SUPFAM" id="SSF47095">
    <property type="entry name" value="HMG-box"/>
    <property type="match status" value="1"/>
</dbReference>
<evidence type="ECO:0000256" key="3">
    <source>
        <dbReference type="PROSITE-ProRule" id="PRU00267"/>
    </source>
</evidence>
<feature type="compositionally biased region" description="Polar residues" evidence="4">
    <location>
        <begin position="208"/>
        <end position="231"/>
    </location>
</feature>
<evidence type="ECO:0000256" key="1">
    <source>
        <dbReference type="ARBA" id="ARBA00023125"/>
    </source>
</evidence>
<dbReference type="AlphaFoldDB" id="A0A8H7DMD0"/>
<feature type="compositionally biased region" description="Polar residues" evidence="4">
    <location>
        <begin position="258"/>
        <end position="269"/>
    </location>
</feature>
<dbReference type="Pfam" id="PF00505">
    <property type="entry name" value="HMG_box"/>
    <property type="match status" value="1"/>
</dbReference>
<dbReference type="Proteomes" id="UP000623687">
    <property type="component" value="Unassembled WGS sequence"/>
</dbReference>
<dbReference type="OrthoDB" id="1919336at2759"/>
<evidence type="ECO:0000313" key="6">
    <source>
        <dbReference type="EMBL" id="KAF7419540.1"/>
    </source>
</evidence>
<dbReference type="InterPro" id="IPR009071">
    <property type="entry name" value="HMG_box_dom"/>
</dbReference>
<evidence type="ECO:0000256" key="2">
    <source>
        <dbReference type="ARBA" id="ARBA00023163"/>
    </source>
</evidence>
<proteinExistence type="predicted"/>
<keyword evidence="7" id="KW-1185">Reference proteome</keyword>
<dbReference type="EMBL" id="JACETU010000010">
    <property type="protein sequence ID" value="KAF7419540.1"/>
    <property type="molecule type" value="Genomic_DNA"/>
</dbReference>
<dbReference type="PANTHER" id="PTHR10270:SF161">
    <property type="entry name" value="SEX-DETERMINING REGION Y PROTEIN"/>
    <property type="match status" value="1"/>
</dbReference>
<feature type="DNA-binding region" description="HMG box" evidence="3">
    <location>
        <begin position="76"/>
        <end position="144"/>
    </location>
</feature>
<evidence type="ECO:0000259" key="5">
    <source>
        <dbReference type="PROSITE" id="PS50118"/>
    </source>
</evidence>
<evidence type="ECO:0000256" key="4">
    <source>
        <dbReference type="SAM" id="MobiDB-lite"/>
    </source>
</evidence>
<feature type="domain" description="HMG box" evidence="5">
    <location>
        <begin position="76"/>
        <end position="144"/>
    </location>
</feature>
<accession>A0A8H7DMD0</accession>
<dbReference type="Gene3D" id="1.10.30.10">
    <property type="entry name" value="High mobility group box domain"/>
    <property type="match status" value="1"/>
</dbReference>
<feature type="compositionally biased region" description="Basic residues" evidence="4">
    <location>
        <begin position="146"/>
        <end position="157"/>
    </location>
</feature>
<dbReference type="GO" id="GO:0001228">
    <property type="term" value="F:DNA-binding transcription activator activity, RNA polymerase II-specific"/>
    <property type="evidence" value="ECO:0007669"/>
    <property type="project" value="TreeGrafter"/>
</dbReference>
<feature type="compositionally biased region" description="Low complexity" evidence="4">
    <location>
        <begin position="436"/>
        <end position="452"/>
    </location>
</feature>
<feature type="region of interest" description="Disordered" evidence="4">
    <location>
        <begin position="141"/>
        <end position="503"/>
    </location>
</feature>
<sequence length="503" mass="54916">MSRFNGTYTPHPVHPDAASVYPQHSITMHHEEHGSQSGSDDGGAYGAYVDPPRGEVELDDDSNSLTSQTLNTDGTPKRPMNAFMIFARRRRPQVSAENQSMRTGEISKILSKEWNSMGTTEKQFYLEQAKILKDNFNNKYPDYVYRRRPNNTRKKRRADSGSHLVDPTAVSDQGDEHPPGGEYGEPSPVESEVPSCYSADPSHPRVSAHSSTPFNEASGFSSPVETPNPSYMYSPAEESFSHNDNRSGYDVGQRRSSQDPIPSNNSMNVSRLPPSLAYYTPTYHPQPYPYMSEQPSHTNAAWDTGPSGRANSNNWSGGGMERQLSSHPGPKLHTYSPTTTQVGWPPQSPSASPGDMPHQNAQNLLPTLSSPFFPVTQPQGNYAGTTSSGSPHSSSPSPYNTTAAAGGGNTSHMSHASAAMPNTRPDSGYGNRSYTGSSNMHGSSMGSYSSISTQDNHPYQRAMQRGHPPLPQLTDTHSLSHHQPYQPSSSPATSRTPFWPRES</sequence>
<gene>
    <name evidence="6" type="ORF">PC9H_002131</name>
</gene>
<evidence type="ECO:0000313" key="7">
    <source>
        <dbReference type="Proteomes" id="UP000623687"/>
    </source>
</evidence>
<dbReference type="GO" id="GO:0005634">
    <property type="term" value="C:nucleus"/>
    <property type="evidence" value="ECO:0007669"/>
    <property type="project" value="UniProtKB-UniRule"/>
</dbReference>
<dbReference type="SMART" id="SM00398">
    <property type="entry name" value="HMG"/>
    <property type="match status" value="1"/>
</dbReference>
<protein>
    <recommendedName>
        <fullName evidence="5">HMG box domain-containing protein</fullName>
    </recommendedName>
</protein>
<keyword evidence="1 3" id="KW-0238">DNA-binding</keyword>
<dbReference type="GeneID" id="59371972"/>
<feature type="compositionally biased region" description="Low complexity" evidence="4">
    <location>
        <begin position="387"/>
        <end position="398"/>
    </location>
</feature>
<dbReference type="VEuPathDB" id="FungiDB:PC9H_002131"/>
<dbReference type="GO" id="GO:0030154">
    <property type="term" value="P:cell differentiation"/>
    <property type="evidence" value="ECO:0007669"/>
    <property type="project" value="TreeGrafter"/>
</dbReference>
<feature type="compositionally biased region" description="Basic and acidic residues" evidence="4">
    <location>
        <begin position="239"/>
        <end position="257"/>
    </location>
</feature>
<feature type="compositionally biased region" description="Polar residues" evidence="4">
    <location>
        <begin position="359"/>
        <end position="386"/>
    </location>
</feature>
<dbReference type="RefSeq" id="XP_036626394.1">
    <property type="nucleotide sequence ID" value="XM_036771773.1"/>
</dbReference>
<dbReference type="GO" id="GO:0000978">
    <property type="term" value="F:RNA polymerase II cis-regulatory region sequence-specific DNA binding"/>
    <property type="evidence" value="ECO:0007669"/>
    <property type="project" value="TreeGrafter"/>
</dbReference>
<organism evidence="6 7">
    <name type="scientific">Pleurotus ostreatus</name>
    <name type="common">Oyster mushroom</name>
    <name type="synonym">White-rot fungus</name>
    <dbReference type="NCBI Taxonomy" id="5322"/>
    <lineage>
        <taxon>Eukaryota</taxon>
        <taxon>Fungi</taxon>
        <taxon>Dikarya</taxon>
        <taxon>Basidiomycota</taxon>
        <taxon>Agaricomycotina</taxon>
        <taxon>Agaricomycetes</taxon>
        <taxon>Agaricomycetidae</taxon>
        <taxon>Agaricales</taxon>
        <taxon>Pleurotineae</taxon>
        <taxon>Pleurotaceae</taxon>
        <taxon>Pleurotus</taxon>
    </lineage>
</organism>
<dbReference type="PROSITE" id="PS50118">
    <property type="entry name" value="HMG_BOX_2"/>
    <property type="match status" value="1"/>
</dbReference>
<dbReference type="InterPro" id="IPR050140">
    <property type="entry name" value="SRY-related_HMG-box_TF-like"/>
</dbReference>